<dbReference type="CDD" id="cd01948">
    <property type="entry name" value="EAL"/>
    <property type="match status" value="1"/>
</dbReference>
<sequence>MVQKKMAETDLVVSALDETGLPPCSLELELTEGMVMKQPEEAVNVLKKLKDLGIKLSIDDFGKGFSSLNYLKLFPIDTLKIDKSFIMNLEKDKASAAIASAVVSLAHSLDLKVVAEGAETDEQSLFLSHRSCDFAQGFYISKPLSPEKVLLYLSSSNLPCLSIYIKKYELYKR</sequence>
<keyword evidence="3" id="KW-1185">Reference proteome</keyword>
<dbReference type="InterPro" id="IPR050706">
    <property type="entry name" value="Cyclic-di-GMP_PDE-like"/>
</dbReference>
<dbReference type="Proteomes" id="UP001523262">
    <property type="component" value="Unassembled WGS sequence"/>
</dbReference>
<dbReference type="PANTHER" id="PTHR33121">
    <property type="entry name" value="CYCLIC DI-GMP PHOSPHODIESTERASE PDEF"/>
    <property type="match status" value="1"/>
</dbReference>
<dbReference type="InterPro" id="IPR001633">
    <property type="entry name" value="EAL_dom"/>
</dbReference>
<dbReference type="InterPro" id="IPR035919">
    <property type="entry name" value="EAL_sf"/>
</dbReference>
<evidence type="ECO:0000313" key="3">
    <source>
        <dbReference type="Proteomes" id="UP001523262"/>
    </source>
</evidence>
<accession>A0ABT0W974</accession>
<protein>
    <submittedName>
        <fullName evidence="2">EAL domain-containing protein</fullName>
    </submittedName>
</protein>
<name>A0ABT0W974_9BACI</name>
<reference evidence="2 3" key="1">
    <citation type="submission" date="2022-06" db="EMBL/GenBank/DDBJ databases">
        <authorList>
            <person name="Jeon C.O."/>
        </authorList>
    </citation>
    <scope>NUCLEOTIDE SEQUENCE [LARGE SCALE GENOMIC DNA]</scope>
    <source>
        <strain evidence="2 3">KCTC 13943</strain>
    </source>
</reference>
<organism evidence="2 3">
    <name type="scientific">Neobacillus pocheonensis</name>
    <dbReference type="NCBI Taxonomy" id="363869"/>
    <lineage>
        <taxon>Bacteria</taxon>
        <taxon>Bacillati</taxon>
        <taxon>Bacillota</taxon>
        <taxon>Bacilli</taxon>
        <taxon>Bacillales</taxon>
        <taxon>Bacillaceae</taxon>
        <taxon>Neobacillus</taxon>
    </lineage>
</organism>
<comment type="caution">
    <text evidence="2">The sequence shown here is derived from an EMBL/GenBank/DDBJ whole genome shotgun (WGS) entry which is preliminary data.</text>
</comment>
<dbReference type="PANTHER" id="PTHR33121:SF70">
    <property type="entry name" value="SIGNALING PROTEIN YKOW"/>
    <property type="match status" value="1"/>
</dbReference>
<feature type="domain" description="EAL" evidence="1">
    <location>
        <begin position="1"/>
        <end position="157"/>
    </location>
</feature>
<proteinExistence type="predicted"/>
<dbReference type="PROSITE" id="PS50883">
    <property type="entry name" value="EAL"/>
    <property type="match status" value="1"/>
</dbReference>
<dbReference type="SUPFAM" id="SSF141868">
    <property type="entry name" value="EAL domain-like"/>
    <property type="match status" value="1"/>
</dbReference>
<gene>
    <name evidence="2" type="ORF">NDK43_11360</name>
</gene>
<evidence type="ECO:0000313" key="2">
    <source>
        <dbReference type="EMBL" id="MCM2532877.1"/>
    </source>
</evidence>
<dbReference type="Pfam" id="PF00563">
    <property type="entry name" value="EAL"/>
    <property type="match status" value="1"/>
</dbReference>
<dbReference type="EMBL" id="JAMQCR010000001">
    <property type="protein sequence ID" value="MCM2532877.1"/>
    <property type="molecule type" value="Genomic_DNA"/>
</dbReference>
<dbReference type="Gene3D" id="3.20.20.450">
    <property type="entry name" value="EAL domain"/>
    <property type="match status" value="1"/>
</dbReference>
<dbReference type="SMART" id="SM00052">
    <property type="entry name" value="EAL"/>
    <property type="match status" value="1"/>
</dbReference>
<evidence type="ECO:0000259" key="1">
    <source>
        <dbReference type="PROSITE" id="PS50883"/>
    </source>
</evidence>